<keyword evidence="2 5" id="KW-0812">Transmembrane</keyword>
<keyword evidence="8" id="KW-1185">Reference proteome</keyword>
<dbReference type="EMBL" id="JRLV01000008">
    <property type="protein sequence ID" value="KGO81212.1"/>
    <property type="molecule type" value="Genomic_DNA"/>
</dbReference>
<keyword evidence="4 5" id="KW-0472">Membrane</keyword>
<feature type="transmembrane region" description="Helical" evidence="5">
    <location>
        <begin position="266"/>
        <end position="291"/>
    </location>
</feature>
<feature type="domain" description="Integral membrane bound transporter" evidence="6">
    <location>
        <begin position="220"/>
        <end position="347"/>
    </location>
</feature>
<dbReference type="Pfam" id="PF13515">
    <property type="entry name" value="FUSC_2"/>
    <property type="match status" value="1"/>
</dbReference>
<evidence type="ECO:0000256" key="2">
    <source>
        <dbReference type="ARBA" id="ARBA00022692"/>
    </source>
</evidence>
<evidence type="ECO:0000256" key="4">
    <source>
        <dbReference type="ARBA" id="ARBA00023136"/>
    </source>
</evidence>
<feature type="transmembrane region" description="Helical" evidence="5">
    <location>
        <begin position="104"/>
        <end position="123"/>
    </location>
</feature>
<reference evidence="7 8" key="1">
    <citation type="submission" date="2013-09" db="EMBL/GenBank/DDBJ databases">
        <authorList>
            <person name="Zeng Z."/>
            <person name="Chen C."/>
        </authorList>
    </citation>
    <scope>NUCLEOTIDE SEQUENCE [LARGE SCALE GENOMIC DNA]</scope>
    <source>
        <strain evidence="7 8">F44-8</strain>
    </source>
</reference>
<sequence length="359" mass="39349">MAASLQNKRTAVKARKNFKEVVALNDNPWRWEVGLEAAIAMGIPLLAFYFSGHLTLGFISSLGGLTALHCPQLKRKERAVVLPVVILAITFSSLLGAYMATDVWLKMLCIVLVTIIGCVFMIGWRLGPPGPLMMVLVAAVTGKIASSSAPEVQHLSSIMYTLLVGLGAFAGYVVIVFPLLFKKFRKPEHNGRKFNEIFSGLKFDEVSKAITLRIVTGVTLAVLMAWVFKEERIYWMVLPVIAVLQAGPSVRLTVIKGVHRMIGSLLGVLLYGIILLINPQGLGLVLTVLILQFGIEVVVMRNYGLALMFITPLALTIASIGHNVDMMATIQARVLDTIIGIVIALLVFFVFEKTKFRTQ</sequence>
<comment type="subcellular location">
    <subcellularLocation>
        <location evidence="1">Membrane</location>
        <topology evidence="1">Multi-pass membrane protein</topology>
    </subcellularLocation>
</comment>
<dbReference type="GO" id="GO:0016020">
    <property type="term" value="C:membrane"/>
    <property type="evidence" value="ECO:0007669"/>
    <property type="project" value="UniProtKB-SubCell"/>
</dbReference>
<feature type="transmembrane region" description="Helical" evidence="5">
    <location>
        <begin position="210"/>
        <end position="228"/>
    </location>
</feature>
<dbReference type="AlphaFoldDB" id="A0A0A2LLS9"/>
<feature type="transmembrane region" description="Helical" evidence="5">
    <location>
        <begin position="334"/>
        <end position="351"/>
    </location>
</feature>
<organism evidence="7 8">
    <name type="scientific">Flavobacterium beibuense F44-8</name>
    <dbReference type="NCBI Taxonomy" id="1406840"/>
    <lineage>
        <taxon>Bacteria</taxon>
        <taxon>Pseudomonadati</taxon>
        <taxon>Bacteroidota</taxon>
        <taxon>Flavobacteriia</taxon>
        <taxon>Flavobacteriales</taxon>
        <taxon>Flavobacteriaceae</taxon>
        <taxon>Flavobacterium</taxon>
    </lineage>
</organism>
<feature type="transmembrane region" description="Helical" evidence="5">
    <location>
        <begin position="234"/>
        <end position="254"/>
    </location>
</feature>
<feature type="transmembrane region" description="Helical" evidence="5">
    <location>
        <begin position="37"/>
        <end position="59"/>
    </location>
</feature>
<accession>A0A0A2LLS9</accession>
<dbReference type="eggNOG" id="COG4129">
    <property type="taxonomic scope" value="Bacteria"/>
</dbReference>
<evidence type="ECO:0000256" key="5">
    <source>
        <dbReference type="SAM" id="Phobius"/>
    </source>
</evidence>
<evidence type="ECO:0000259" key="6">
    <source>
        <dbReference type="Pfam" id="PF13515"/>
    </source>
</evidence>
<proteinExistence type="predicted"/>
<protein>
    <recommendedName>
        <fullName evidence="6">Integral membrane bound transporter domain-containing protein</fullName>
    </recommendedName>
</protein>
<feature type="transmembrane region" description="Helical" evidence="5">
    <location>
        <begin position="80"/>
        <end position="98"/>
    </location>
</feature>
<dbReference type="RefSeq" id="WP_035133325.1">
    <property type="nucleotide sequence ID" value="NZ_JRLV01000008.1"/>
</dbReference>
<dbReference type="STRING" id="1406840.Q763_09015"/>
<evidence type="ECO:0000256" key="1">
    <source>
        <dbReference type="ARBA" id="ARBA00004141"/>
    </source>
</evidence>
<evidence type="ECO:0000313" key="7">
    <source>
        <dbReference type="EMBL" id="KGO81212.1"/>
    </source>
</evidence>
<comment type="caution">
    <text evidence="7">The sequence shown here is derived from an EMBL/GenBank/DDBJ whole genome shotgun (WGS) entry which is preliminary data.</text>
</comment>
<dbReference type="Proteomes" id="UP000030129">
    <property type="component" value="Unassembled WGS sequence"/>
</dbReference>
<keyword evidence="3 5" id="KW-1133">Transmembrane helix</keyword>
<gene>
    <name evidence="7" type="ORF">Q763_09015</name>
</gene>
<feature type="transmembrane region" description="Helical" evidence="5">
    <location>
        <begin position="303"/>
        <end position="322"/>
    </location>
</feature>
<evidence type="ECO:0000256" key="3">
    <source>
        <dbReference type="ARBA" id="ARBA00022989"/>
    </source>
</evidence>
<evidence type="ECO:0000313" key="8">
    <source>
        <dbReference type="Proteomes" id="UP000030129"/>
    </source>
</evidence>
<dbReference type="InterPro" id="IPR049453">
    <property type="entry name" value="Memb_transporter_dom"/>
</dbReference>
<feature type="transmembrane region" description="Helical" evidence="5">
    <location>
        <begin position="158"/>
        <end position="181"/>
    </location>
</feature>
<name>A0A0A2LLS9_9FLAO</name>